<dbReference type="PANTHER" id="PTHR47640:SF10">
    <property type="entry name" value="TRNA SELENOCYSTEINE 1-ASSOCIATED PROTEIN 1-RELATED"/>
    <property type="match status" value="1"/>
</dbReference>
<dbReference type="STRING" id="1754190.A0A1Y2FMQ0"/>
<evidence type="ECO:0000256" key="3">
    <source>
        <dbReference type="PROSITE-ProRule" id="PRU00176"/>
    </source>
</evidence>
<gene>
    <name evidence="5" type="ORF">LY90DRAFT_197343</name>
</gene>
<keyword evidence="2 3" id="KW-0694">RNA-binding</keyword>
<dbReference type="SUPFAM" id="SSF54928">
    <property type="entry name" value="RNA-binding domain, RBD"/>
    <property type="match status" value="2"/>
</dbReference>
<dbReference type="FunFam" id="3.30.70.330:FF:000159">
    <property type="entry name" value="tRNA selenocysteine 1-associated protein 1"/>
    <property type="match status" value="1"/>
</dbReference>
<dbReference type="Pfam" id="PF00076">
    <property type="entry name" value="RRM_1"/>
    <property type="match status" value="3"/>
</dbReference>
<reference evidence="5 6" key="1">
    <citation type="submission" date="2016-08" db="EMBL/GenBank/DDBJ databases">
        <title>A Parts List for Fungal Cellulosomes Revealed by Comparative Genomics.</title>
        <authorList>
            <consortium name="DOE Joint Genome Institute"/>
            <person name="Haitjema C.H."/>
            <person name="Gilmore S.P."/>
            <person name="Henske J.K."/>
            <person name="Solomon K.V."/>
            <person name="De Groot R."/>
            <person name="Kuo A."/>
            <person name="Mondo S.J."/>
            <person name="Salamov A.A."/>
            <person name="Labutti K."/>
            <person name="Zhao Z."/>
            <person name="Chiniquy J."/>
            <person name="Barry K."/>
            <person name="Brewer H.M."/>
            <person name="Purvine S.O."/>
            <person name="Wright A.T."/>
            <person name="Boxma B."/>
            <person name="Van Alen T."/>
            <person name="Hackstein J.H."/>
            <person name="Baker S.E."/>
            <person name="Grigoriev I.V."/>
            <person name="O'Malley M.A."/>
        </authorList>
    </citation>
    <scope>NUCLEOTIDE SEQUENCE [LARGE SCALE GENOMIC DNA]</scope>
    <source>
        <strain evidence="5 6">G1</strain>
    </source>
</reference>
<dbReference type="InterPro" id="IPR000504">
    <property type="entry name" value="RRM_dom"/>
</dbReference>
<evidence type="ECO:0000313" key="5">
    <source>
        <dbReference type="EMBL" id="ORY85209.1"/>
    </source>
</evidence>
<dbReference type="CDD" id="cd12345">
    <property type="entry name" value="RRM2_SECp43_like"/>
    <property type="match status" value="1"/>
</dbReference>
<name>A0A1Y2FMQ0_9FUNG</name>
<comment type="caution">
    <text evidence="5">The sequence shown here is derived from an EMBL/GenBank/DDBJ whole genome shotgun (WGS) entry which is preliminary data.</text>
</comment>
<dbReference type="EMBL" id="MCOG01000004">
    <property type="protein sequence ID" value="ORY85209.1"/>
    <property type="molecule type" value="Genomic_DNA"/>
</dbReference>
<dbReference type="GO" id="GO:0005829">
    <property type="term" value="C:cytosol"/>
    <property type="evidence" value="ECO:0007669"/>
    <property type="project" value="TreeGrafter"/>
</dbReference>
<dbReference type="Gene3D" id="3.30.70.330">
    <property type="match status" value="3"/>
</dbReference>
<proteinExistence type="predicted"/>
<keyword evidence="1" id="KW-0677">Repeat</keyword>
<keyword evidence="6" id="KW-1185">Reference proteome</keyword>
<accession>A0A1Y2FMQ0</accession>
<dbReference type="OrthoDB" id="446113at2759"/>
<sequence length="385" mass="43417">MAWNQMTMQPQYPVYAKPEQNTLWMGDLENWMDENFLKGAWYNLGEQVNVKIIRDKMTGQAGYCFVEFSSPAAAQNALANFNRTLIPGTNRYFKLNWASGNANGKKEEKVPEYSIFVGDLAPEVNDALLTATFQARYISCKTGKVILNPVTGLSKGYGFVRFTDELEQQRAMSEMQGQLCGSRPIKIMPATTLKSKILASGGNISASQLNLYQPTPLYNQHNDPNNTTVFVGNLSPSTTEDELRSYFQPFGEIIYVKISTNKACGFIQYFHRQNAENAIQQMTGSIIGGQKVKISWGHTQLIDPKTVQNIDPAVFQSQQYPFLNNFNNDHINNSLYNQTSQPLTEQAQALTEDTFPPSTVEKMNELYLNDKQSVVDQRLAFTFNH</sequence>
<dbReference type="FunFam" id="3.30.70.330:FF:000405">
    <property type="entry name" value="polyadenylate-binding protein RBP45"/>
    <property type="match status" value="1"/>
</dbReference>
<evidence type="ECO:0000256" key="1">
    <source>
        <dbReference type="ARBA" id="ARBA00022737"/>
    </source>
</evidence>
<dbReference type="PANTHER" id="PTHR47640">
    <property type="entry name" value="TRNA SELENOCYSTEINE 1-ASSOCIATED PROTEIN 1-RELATED-RELATED"/>
    <property type="match status" value="1"/>
</dbReference>
<dbReference type="InterPro" id="IPR050825">
    <property type="entry name" value="RBM42_RBP45_47-like"/>
</dbReference>
<protein>
    <submittedName>
        <fullName evidence="5">RNA-binding domain-containing protein</fullName>
    </submittedName>
</protein>
<dbReference type="PROSITE" id="PS50102">
    <property type="entry name" value="RRM"/>
    <property type="match status" value="3"/>
</dbReference>
<dbReference type="Proteomes" id="UP000193920">
    <property type="component" value="Unassembled WGS sequence"/>
</dbReference>
<organism evidence="5 6">
    <name type="scientific">Neocallimastix californiae</name>
    <dbReference type="NCBI Taxonomy" id="1754190"/>
    <lineage>
        <taxon>Eukaryota</taxon>
        <taxon>Fungi</taxon>
        <taxon>Fungi incertae sedis</taxon>
        <taxon>Chytridiomycota</taxon>
        <taxon>Chytridiomycota incertae sedis</taxon>
        <taxon>Neocallimastigomycetes</taxon>
        <taxon>Neocallimastigales</taxon>
        <taxon>Neocallimastigaceae</taxon>
        <taxon>Neocallimastix</taxon>
    </lineage>
</organism>
<feature type="domain" description="RRM" evidence="4">
    <location>
        <begin position="227"/>
        <end position="299"/>
    </location>
</feature>
<evidence type="ECO:0000259" key="4">
    <source>
        <dbReference type="PROSITE" id="PS50102"/>
    </source>
</evidence>
<dbReference type="AlphaFoldDB" id="A0A1Y2FMQ0"/>
<dbReference type="CDD" id="cd12344">
    <property type="entry name" value="RRM1_SECp43_like"/>
    <property type="match status" value="1"/>
</dbReference>
<dbReference type="SMART" id="SM00360">
    <property type="entry name" value="RRM"/>
    <property type="match status" value="3"/>
</dbReference>
<feature type="domain" description="RRM" evidence="4">
    <location>
        <begin position="21"/>
        <end position="100"/>
    </location>
</feature>
<evidence type="ECO:0000313" key="6">
    <source>
        <dbReference type="Proteomes" id="UP000193920"/>
    </source>
</evidence>
<dbReference type="GO" id="GO:0003729">
    <property type="term" value="F:mRNA binding"/>
    <property type="evidence" value="ECO:0007669"/>
    <property type="project" value="InterPro"/>
</dbReference>
<evidence type="ECO:0000256" key="2">
    <source>
        <dbReference type="ARBA" id="ARBA00022884"/>
    </source>
</evidence>
<feature type="domain" description="RRM" evidence="4">
    <location>
        <begin position="113"/>
        <end position="192"/>
    </location>
</feature>
<dbReference type="InterPro" id="IPR035979">
    <property type="entry name" value="RBD_domain_sf"/>
</dbReference>
<dbReference type="InterPro" id="IPR012677">
    <property type="entry name" value="Nucleotide-bd_a/b_plait_sf"/>
</dbReference>